<dbReference type="Proteomes" id="UP000266841">
    <property type="component" value="Unassembled WGS sequence"/>
</dbReference>
<keyword evidence="3" id="KW-1185">Reference proteome</keyword>
<protein>
    <submittedName>
        <fullName evidence="2">Uncharacterized protein</fullName>
    </submittedName>
</protein>
<comment type="caution">
    <text evidence="2">The sequence shown here is derived from an EMBL/GenBank/DDBJ whole genome shotgun (WGS) entry which is preliminary data.</text>
</comment>
<proteinExistence type="predicted"/>
<reference evidence="2 3" key="1">
    <citation type="journal article" date="2012" name="Genome Biol.">
        <title>Genome and low-iron response of an oceanic diatom adapted to chronic iron limitation.</title>
        <authorList>
            <person name="Lommer M."/>
            <person name="Specht M."/>
            <person name="Roy A.S."/>
            <person name="Kraemer L."/>
            <person name="Andreson R."/>
            <person name="Gutowska M.A."/>
            <person name="Wolf J."/>
            <person name="Bergner S.V."/>
            <person name="Schilhabel M.B."/>
            <person name="Klostermeier U.C."/>
            <person name="Beiko R.G."/>
            <person name="Rosenstiel P."/>
            <person name="Hippler M."/>
            <person name="Laroche J."/>
        </authorList>
    </citation>
    <scope>NUCLEOTIDE SEQUENCE [LARGE SCALE GENOMIC DNA]</scope>
    <source>
        <strain evidence="2 3">CCMP1005</strain>
    </source>
</reference>
<dbReference type="AlphaFoldDB" id="K0RPH7"/>
<keyword evidence="1" id="KW-1133">Transmembrane helix</keyword>
<gene>
    <name evidence="2" type="ORF">THAOC_30114</name>
</gene>
<sequence>MRRRQPRRLETLELPKEKIHGLGLHVQGNVRDVDDRVCLRLRNAQIFVILSHVPETPTALARAPVLVAHGLVIDVRSSVVGAEPLVVEVEVFRSVAEVGRDAPDIAKFVVRREGGVIEEVTHDLILDAVRDFRGKSLVREDGPRNALVLSRCIFAKNLAGLALLIPVVLHLQIAVVLDGAVQQLARHDEQEVELVRHSIAEDSERLPVVSMSGEVHDVWLGDVRQIHRDVLSLYRTKQPLGAVEGLVDLLHGVWHLSPFFNPPLLDAPVMAVVGREARLVPPGRDRQDWLAGRGVMIERDCRRETGTDRDMVFVDEVSVDVLDNRLLEVDECGPVELVLEVPVRADDADSRRRPAPRRWRARRGFVPDVKRFAWGSASGGLAARIGRANGHPPERGRVRERRLRRLGFSG</sequence>
<keyword evidence="1" id="KW-0472">Membrane</keyword>
<name>K0RPH7_THAOC</name>
<organism evidence="2 3">
    <name type="scientific">Thalassiosira oceanica</name>
    <name type="common">Marine diatom</name>
    <dbReference type="NCBI Taxonomy" id="159749"/>
    <lineage>
        <taxon>Eukaryota</taxon>
        <taxon>Sar</taxon>
        <taxon>Stramenopiles</taxon>
        <taxon>Ochrophyta</taxon>
        <taxon>Bacillariophyta</taxon>
        <taxon>Coscinodiscophyceae</taxon>
        <taxon>Thalassiosirophycidae</taxon>
        <taxon>Thalassiosirales</taxon>
        <taxon>Thalassiosiraceae</taxon>
        <taxon>Thalassiosira</taxon>
    </lineage>
</organism>
<evidence type="ECO:0000313" key="2">
    <source>
        <dbReference type="EMBL" id="EJK50786.1"/>
    </source>
</evidence>
<keyword evidence="1" id="KW-0812">Transmembrane</keyword>
<accession>K0RPH7</accession>
<evidence type="ECO:0000313" key="3">
    <source>
        <dbReference type="Proteomes" id="UP000266841"/>
    </source>
</evidence>
<evidence type="ECO:0000256" key="1">
    <source>
        <dbReference type="SAM" id="Phobius"/>
    </source>
</evidence>
<dbReference type="EMBL" id="AGNL01042960">
    <property type="protein sequence ID" value="EJK50786.1"/>
    <property type="molecule type" value="Genomic_DNA"/>
</dbReference>
<feature type="transmembrane region" description="Helical" evidence="1">
    <location>
        <begin position="158"/>
        <end position="177"/>
    </location>
</feature>